<evidence type="ECO:0000259" key="1">
    <source>
        <dbReference type="Pfam" id="PF05050"/>
    </source>
</evidence>
<dbReference type="AlphaFoldDB" id="A0AAV3T7K4"/>
<proteinExistence type="predicted"/>
<sequence length="160" mass="17308">MIVGGGWGVTAAIAAEVVGPSGHVHVFEGSKQHTQYVKETAQLNNVKERISVTHAIVGTEVSLRGDSGEAQSLSPQELPECDILELDCEGSELEILHNMTIDPRIMIVESHGHLGTPSDRVRDTLENKEYQIVSEEVADRGLLDECINNDVSVLTGVKNP</sequence>
<comment type="caution">
    <text evidence="2">The sequence shown here is derived from an EMBL/GenBank/DDBJ whole genome shotgun (WGS) entry which is preliminary data.</text>
</comment>
<name>A0AAV3T7K4_9EURY</name>
<dbReference type="SUPFAM" id="SSF53335">
    <property type="entry name" value="S-adenosyl-L-methionine-dependent methyltransferases"/>
    <property type="match status" value="1"/>
</dbReference>
<reference evidence="2 3" key="1">
    <citation type="journal article" date="2019" name="Int. J. Syst. Evol. Microbiol.">
        <title>The Global Catalogue of Microorganisms (GCM) 10K type strain sequencing project: providing services to taxonomists for standard genome sequencing and annotation.</title>
        <authorList>
            <consortium name="The Broad Institute Genomics Platform"/>
            <consortium name="The Broad Institute Genome Sequencing Center for Infectious Disease"/>
            <person name="Wu L."/>
            <person name="Ma J."/>
        </authorList>
    </citation>
    <scope>NUCLEOTIDE SEQUENCE [LARGE SCALE GENOMIC DNA]</scope>
    <source>
        <strain evidence="2 3">JCM 16328</strain>
    </source>
</reference>
<accession>A0AAV3T7K4</accession>
<protein>
    <recommendedName>
        <fullName evidence="1">Methyltransferase FkbM domain-containing protein</fullName>
    </recommendedName>
</protein>
<dbReference type="Pfam" id="PF05050">
    <property type="entry name" value="Methyltransf_21"/>
    <property type="match status" value="1"/>
</dbReference>
<organism evidence="2 3">
    <name type="scientific">Natronoarchaeum mannanilyticum</name>
    <dbReference type="NCBI Taxonomy" id="926360"/>
    <lineage>
        <taxon>Archaea</taxon>
        <taxon>Methanobacteriati</taxon>
        <taxon>Methanobacteriota</taxon>
        <taxon>Stenosarchaea group</taxon>
        <taxon>Halobacteria</taxon>
        <taxon>Halobacteriales</taxon>
        <taxon>Natronoarchaeaceae</taxon>
    </lineage>
</organism>
<evidence type="ECO:0000313" key="3">
    <source>
        <dbReference type="Proteomes" id="UP001500420"/>
    </source>
</evidence>
<keyword evidence="3" id="KW-1185">Reference proteome</keyword>
<dbReference type="InterPro" id="IPR006342">
    <property type="entry name" value="FkbM_mtfrase"/>
</dbReference>
<dbReference type="EMBL" id="BAAADV010000001">
    <property type="protein sequence ID" value="GAA0668938.1"/>
    <property type="molecule type" value="Genomic_DNA"/>
</dbReference>
<evidence type="ECO:0000313" key="2">
    <source>
        <dbReference type="EMBL" id="GAA0668938.1"/>
    </source>
</evidence>
<dbReference type="Gene3D" id="3.40.50.150">
    <property type="entry name" value="Vaccinia Virus protein VP39"/>
    <property type="match status" value="1"/>
</dbReference>
<dbReference type="InterPro" id="IPR029063">
    <property type="entry name" value="SAM-dependent_MTases_sf"/>
</dbReference>
<gene>
    <name evidence="2" type="ORF">GCM10009020_13520</name>
</gene>
<feature type="domain" description="Methyltransferase FkbM" evidence="1">
    <location>
        <begin position="78"/>
        <end position="131"/>
    </location>
</feature>
<dbReference type="Proteomes" id="UP001500420">
    <property type="component" value="Unassembled WGS sequence"/>
</dbReference>